<dbReference type="InterPro" id="IPR051938">
    <property type="entry name" value="Apopto_cytoskel_mod"/>
</dbReference>
<dbReference type="STRING" id="284592.Q6BWE4"/>
<feature type="region of interest" description="Disordered" evidence="2">
    <location>
        <begin position="361"/>
        <end position="413"/>
    </location>
</feature>
<dbReference type="eggNOG" id="KOG0714">
    <property type="taxonomic scope" value="Eukaryota"/>
</dbReference>
<name>Q6BWE4_DEBHA</name>
<dbReference type="SMR" id="Q6BWE4"/>
<feature type="compositionally biased region" description="Low complexity" evidence="2">
    <location>
        <begin position="294"/>
        <end position="314"/>
    </location>
</feature>
<feature type="region of interest" description="Disordered" evidence="2">
    <location>
        <begin position="122"/>
        <end position="151"/>
    </location>
</feature>
<feature type="compositionally biased region" description="Basic and acidic residues" evidence="2">
    <location>
        <begin position="60"/>
        <end position="73"/>
    </location>
</feature>
<dbReference type="PANTHER" id="PTHR44145">
    <property type="entry name" value="DNAJ HOMOLOG SUBFAMILY A MEMBER 3, MITOCHONDRIAL"/>
    <property type="match status" value="1"/>
</dbReference>
<evidence type="ECO:0000259" key="3">
    <source>
        <dbReference type="PROSITE" id="PS50076"/>
    </source>
</evidence>
<evidence type="ECO:0000256" key="2">
    <source>
        <dbReference type="SAM" id="MobiDB-lite"/>
    </source>
</evidence>
<evidence type="ECO:0000256" key="1">
    <source>
        <dbReference type="ARBA" id="ARBA00023186"/>
    </source>
</evidence>
<dbReference type="EMBL" id="CR382134">
    <property type="protein sequence ID" value="CAG85479.2"/>
    <property type="molecule type" value="Genomic_DNA"/>
</dbReference>
<dbReference type="RefSeq" id="XP_457475.2">
    <property type="nucleotide sequence ID" value="XM_457475.1"/>
</dbReference>
<feature type="region of interest" description="Disordered" evidence="2">
    <location>
        <begin position="231"/>
        <end position="347"/>
    </location>
</feature>
<dbReference type="PROSITE" id="PS00636">
    <property type="entry name" value="DNAJ_1"/>
    <property type="match status" value="1"/>
</dbReference>
<protein>
    <submittedName>
        <fullName evidence="4">DEHA2B11990p</fullName>
    </submittedName>
</protein>
<feature type="compositionally biased region" description="Basic and acidic residues" evidence="2">
    <location>
        <begin position="123"/>
        <end position="151"/>
    </location>
</feature>
<dbReference type="PRINTS" id="PR00625">
    <property type="entry name" value="JDOMAIN"/>
</dbReference>
<dbReference type="OrthoDB" id="442087at2759"/>
<feature type="domain" description="J" evidence="3">
    <location>
        <begin position="7"/>
        <end position="71"/>
    </location>
</feature>
<feature type="compositionally biased region" description="Polar residues" evidence="2">
    <location>
        <begin position="337"/>
        <end position="347"/>
    </location>
</feature>
<sequence length="624" mass="72304">MASNITDFYRVLELASNASDDDIKRSYKKLAVKYHPDKTSDTKHHELFIKIQEAYETLKDPEKRRKYDREHRKSNYSSYKSYSTSAHTSTTTSASTSTSRTSRTPGYYGFYQHFYRSYQNPDMAEKQKQAQEEKLKKDREDQSRKAAKIAKEKVEEQLRRDKEERIKRERELEKRKERERYKEKENEREAANAHYNERKRDAYRKEWENTFTHFAQEDDVLDQYFLERRRAQDKAKDKPVFGSVHNGNPSNSQTAYREQDTPDTDSLGQHGHDSSDPIVLDDDGVERRSSKSMSNTQASANGSNGSNKKGSNHNSDSEDEEFVSALHESSDEMESNAAGSNGNGSEQLFNGVEQLFNASMNLRPRQEPSRLSKNRRSVSPSRNKPVAPTTSYVRNNSVSHDHATSKRPKTTGTFGFDDLKDQLGGDIGNVDFSEVLESLPKDVRNDKTRKISEDITSKLKAKRPRVAEYTNGTSKAETLHIPINRNSVKGHYMPSDGRKKILTMLDLHASPTIHNYNSPTPPEALLSKKLTKEIWMRYVSSIRDYQSDFLNYKKHIVQYQLERSKKDEEYFELINSSSACFEVYQQCLERDFKVLQEYTESLRVFTSTMDIYKQNCNWIKMSNS</sequence>
<dbReference type="InParanoid" id="Q6BWE4"/>
<dbReference type="AlphaFoldDB" id="Q6BWE4"/>
<gene>
    <name evidence="4" type="ordered locus">DEHA2B11990g</name>
</gene>
<feature type="compositionally biased region" description="Low complexity" evidence="2">
    <location>
        <begin position="75"/>
        <end position="104"/>
    </location>
</feature>
<dbReference type="Proteomes" id="UP000000599">
    <property type="component" value="Chromosome B"/>
</dbReference>
<evidence type="ECO:0000313" key="4">
    <source>
        <dbReference type="EMBL" id="CAG85479.2"/>
    </source>
</evidence>
<dbReference type="InterPro" id="IPR001623">
    <property type="entry name" value="DnaJ_domain"/>
</dbReference>
<dbReference type="OMA" id="NCEEQEL"/>
<dbReference type="CDD" id="cd06257">
    <property type="entry name" value="DnaJ"/>
    <property type="match status" value="1"/>
</dbReference>
<accession>Q6BWE4</accession>
<dbReference type="SUPFAM" id="SSF46565">
    <property type="entry name" value="Chaperone J-domain"/>
    <property type="match status" value="1"/>
</dbReference>
<dbReference type="PROSITE" id="PS50076">
    <property type="entry name" value="DNAJ_2"/>
    <property type="match status" value="1"/>
</dbReference>
<feature type="region of interest" description="Disordered" evidence="2">
    <location>
        <begin position="60"/>
        <end position="106"/>
    </location>
</feature>
<feature type="compositionally biased region" description="Polar residues" evidence="2">
    <location>
        <begin position="245"/>
        <end position="256"/>
    </location>
</feature>
<evidence type="ECO:0000313" key="5">
    <source>
        <dbReference type="Proteomes" id="UP000000599"/>
    </source>
</evidence>
<dbReference type="HOGENOM" id="CLU_438058_0_0_1"/>
<keyword evidence="1" id="KW-0143">Chaperone</keyword>
<dbReference type="PANTHER" id="PTHR44145:SF3">
    <property type="entry name" value="DNAJ HOMOLOG SUBFAMILY A MEMBER 3, MITOCHONDRIAL"/>
    <property type="match status" value="1"/>
</dbReference>
<feature type="region of interest" description="Disordered" evidence="2">
    <location>
        <begin position="171"/>
        <end position="202"/>
    </location>
</feature>
<dbReference type="InterPro" id="IPR036869">
    <property type="entry name" value="J_dom_sf"/>
</dbReference>
<reference evidence="4 5" key="1">
    <citation type="journal article" date="2004" name="Nature">
        <title>Genome evolution in yeasts.</title>
        <authorList>
            <consortium name="Genolevures"/>
            <person name="Dujon B."/>
            <person name="Sherman D."/>
            <person name="Fischer G."/>
            <person name="Durrens P."/>
            <person name="Casaregola S."/>
            <person name="Lafontaine I."/>
            <person name="de Montigny J."/>
            <person name="Marck C."/>
            <person name="Neuveglise C."/>
            <person name="Talla E."/>
            <person name="Goffard N."/>
            <person name="Frangeul L."/>
            <person name="Aigle M."/>
            <person name="Anthouard V."/>
            <person name="Babour A."/>
            <person name="Barbe V."/>
            <person name="Barnay S."/>
            <person name="Blanchin S."/>
            <person name="Beckerich J.M."/>
            <person name="Beyne E."/>
            <person name="Bleykasten C."/>
            <person name="Boisrame A."/>
            <person name="Boyer J."/>
            <person name="Cattolico L."/>
            <person name="Confanioleri F."/>
            <person name="de Daruvar A."/>
            <person name="Despons L."/>
            <person name="Fabre E."/>
            <person name="Fairhead C."/>
            <person name="Ferry-Dumazet H."/>
            <person name="Groppi A."/>
            <person name="Hantraye F."/>
            <person name="Hennequin C."/>
            <person name="Jauniaux N."/>
            <person name="Joyet P."/>
            <person name="Kachouri R."/>
            <person name="Kerrest A."/>
            <person name="Koszul R."/>
            <person name="Lemaire M."/>
            <person name="Lesur I."/>
            <person name="Ma L."/>
            <person name="Muller H."/>
            <person name="Nicaud J.M."/>
            <person name="Nikolski M."/>
            <person name="Oztas S."/>
            <person name="Ozier-Kalogeropoulos O."/>
            <person name="Pellenz S."/>
            <person name="Potier S."/>
            <person name="Richard G.F."/>
            <person name="Straub M.L."/>
            <person name="Suleau A."/>
            <person name="Swennene D."/>
            <person name="Tekaia F."/>
            <person name="Wesolowski-Louvel M."/>
            <person name="Westhof E."/>
            <person name="Wirth B."/>
            <person name="Zeniou-Meyer M."/>
            <person name="Zivanovic I."/>
            <person name="Bolotin-Fukuhara M."/>
            <person name="Thierry A."/>
            <person name="Bouchier C."/>
            <person name="Caudron B."/>
            <person name="Scarpelli C."/>
            <person name="Gaillardin C."/>
            <person name="Weissenbach J."/>
            <person name="Wincker P."/>
            <person name="Souciet J.L."/>
        </authorList>
    </citation>
    <scope>NUCLEOTIDE SEQUENCE [LARGE SCALE GENOMIC DNA]</scope>
    <source>
        <strain evidence="5">ATCC 36239 / CBS 767 / BCRC 21394 / JCM 1990 / NBRC 0083 / IGC 2968</strain>
    </source>
</reference>
<dbReference type="KEGG" id="dha:DEHA2B11990g"/>
<dbReference type="Gene3D" id="1.10.287.110">
    <property type="entry name" value="DnaJ domain"/>
    <property type="match status" value="1"/>
</dbReference>
<dbReference type="InterPro" id="IPR018253">
    <property type="entry name" value="DnaJ_domain_CS"/>
</dbReference>
<organism evidence="4 5">
    <name type="scientific">Debaryomyces hansenii (strain ATCC 36239 / CBS 767 / BCRC 21394 / JCM 1990 / NBRC 0083 / IGC 2968)</name>
    <name type="common">Yeast</name>
    <name type="synonym">Torulaspora hansenii</name>
    <dbReference type="NCBI Taxonomy" id="284592"/>
    <lineage>
        <taxon>Eukaryota</taxon>
        <taxon>Fungi</taxon>
        <taxon>Dikarya</taxon>
        <taxon>Ascomycota</taxon>
        <taxon>Saccharomycotina</taxon>
        <taxon>Pichiomycetes</taxon>
        <taxon>Debaryomycetaceae</taxon>
        <taxon>Debaryomyces</taxon>
    </lineage>
</organism>
<keyword evidence="5" id="KW-1185">Reference proteome</keyword>
<feature type="compositionally biased region" description="Polar residues" evidence="2">
    <location>
        <begin position="377"/>
        <end position="398"/>
    </location>
</feature>
<dbReference type="GeneID" id="2913426"/>
<proteinExistence type="predicted"/>
<dbReference type="Pfam" id="PF00226">
    <property type="entry name" value="DnaJ"/>
    <property type="match status" value="1"/>
</dbReference>
<dbReference type="SMART" id="SM00271">
    <property type="entry name" value="DnaJ"/>
    <property type="match status" value="1"/>
</dbReference>